<sequence length="99" mass="11024">MSDPRLKLLEAIAHKKIVAASYNGATIRLAPHLLFQRHGDLFLSALNLSKNWRSEDEKQLGQFKLAGLATLELIDENFTPLPSYEAQPPRSDDVLVLGV</sequence>
<dbReference type="PATRIC" id="fig|1114963.3.peg.4750"/>
<dbReference type="RefSeq" id="WP_059153474.1">
    <property type="nucleotide sequence ID" value="NZ_KQ130460.1"/>
</dbReference>
<protein>
    <recommendedName>
        <fullName evidence="3">WYL domain-containing protein</fullName>
    </recommendedName>
</protein>
<proteinExistence type="predicted"/>
<comment type="caution">
    <text evidence="1">The sequence shown here is derived from an EMBL/GenBank/DDBJ whole genome shotgun (WGS) entry which is preliminary data.</text>
</comment>
<reference evidence="1 2" key="1">
    <citation type="journal article" date="2015" name="G3 (Bethesda)">
        <title>Insights into Ongoing Evolution of the Hexachlorocyclohexane Catabolic Pathway from Comparative Genomics of Ten Sphingomonadaceae Strains.</title>
        <authorList>
            <person name="Pearce S.L."/>
            <person name="Oakeshott J.G."/>
            <person name="Pandey G."/>
        </authorList>
    </citation>
    <scope>NUCLEOTIDE SEQUENCE [LARGE SCALE GENOMIC DNA]</scope>
    <source>
        <strain evidence="1 2">LL02</strain>
    </source>
</reference>
<organism evidence="1 2">
    <name type="scientific">Novosphingobium barchaimii LL02</name>
    <dbReference type="NCBI Taxonomy" id="1114963"/>
    <lineage>
        <taxon>Bacteria</taxon>
        <taxon>Pseudomonadati</taxon>
        <taxon>Pseudomonadota</taxon>
        <taxon>Alphaproteobacteria</taxon>
        <taxon>Sphingomonadales</taxon>
        <taxon>Sphingomonadaceae</taxon>
        <taxon>Novosphingobium</taxon>
    </lineage>
</organism>
<gene>
    <name evidence="1" type="ORF">V474_05535</name>
</gene>
<evidence type="ECO:0000313" key="2">
    <source>
        <dbReference type="Proteomes" id="UP000052268"/>
    </source>
</evidence>
<evidence type="ECO:0008006" key="3">
    <source>
        <dbReference type="Google" id="ProtNLM"/>
    </source>
</evidence>
<dbReference type="OrthoDB" id="7428487at2"/>
<dbReference type="AlphaFoldDB" id="A0A0J7XGQ1"/>
<name>A0A0J7XGQ1_9SPHN</name>
<keyword evidence="2" id="KW-1185">Reference proteome</keyword>
<accession>A0A0J7XGQ1</accession>
<evidence type="ECO:0000313" key="1">
    <source>
        <dbReference type="EMBL" id="KMS50849.1"/>
    </source>
</evidence>
<dbReference type="EMBL" id="JACU01000014">
    <property type="protein sequence ID" value="KMS50849.1"/>
    <property type="molecule type" value="Genomic_DNA"/>
</dbReference>
<dbReference type="Proteomes" id="UP000052268">
    <property type="component" value="Unassembled WGS sequence"/>
</dbReference>